<dbReference type="RefSeq" id="WP_180539487.1">
    <property type="nucleotide sequence ID" value="NZ_JOPJ01000022.1"/>
</dbReference>
<evidence type="ECO:0000256" key="2">
    <source>
        <dbReference type="ARBA" id="ARBA00006555"/>
    </source>
</evidence>
<dbReference type="GO" id="GO:0031992">
    <property type="term" value="F:energy transducer activity"/>
    <property type="evidence" value="ECO:0007669"/>
    <property type="project" value="TreeGrafter"/>
</dbReference>
<keyword evidence="14" id="KW-1185">Reference proteome</keyword>
<dbReference type="AlphaFoldDB" id="A0A252BSS7"/>
<protein>
    <recommendedName>
        <fullName evidence="12">TonB C-terminal domain-containing protein</fullName>
    </recommendedName>
</protein>
<organism evidence="13 14">
    <name type="scientific">Acetobacter okinawensis</name>
    <dbReference type="NCBI Taxonomy" id="1076594"/>
    <lineage>
        <taxon>Bacteria</taxon>
        <taxon>Pseudomonadati</taxon>
        <taxon>Pseudomonadota</taxon>
        <taxon>Alphaproteobacteria</taxon>
        <taxon>Acetobacterales</taxon>
        <taxon>Acetobacteraceae</taxon>
        <taxon>Acetobacter</taxon>
    </lineage>
</organism>
<feature type="domain" description="TonB C-terminal" evidence="12">
    <location>
        <begin position="208"/>
        <end position="294"/>
    </location>
</feature>
<dbReference type="eggNOG" id="COG0810">
    <property type="taxonomic scope" value="Bacteria"/>
</dbReference>
<keyword evidence="4" id="KW-1003">Cell membrane</keyword>
<keyword evidence="9 11" id="KW-0472">Membrane</keyword>
<dbReference type="GO" id="GO:0098797">
    <property type="term" value="C:plasma membrane protein complex"/>
    <property type="evidence" value="ECO:0007669"/>
    <property type="project" value="TreeGrafter"/>
</dbReference>
<sequence length="294" mass="30947">MSIWHTDRQDPTGQVAATTALCVPERHLAGVVRQHRLASGASRQNRLVWLAAFALAITAHLAMTVWLMMRVAPQTGTQQPAAVSMLFEAPRTAPPQAGQARPEPLAPPRPAAVMQDMPDMDVQSLAQEEATVLLPSVQPESEHLPPVSAVPKKLALPTSRHDREPHMSATSAAHTEATTATGQTQGRADSAATGGQSAAPASTAAAGQKGGFQLSCSAPEAHYPVSARHLHEEGEALAEVSINTKGQVIAARLVKSTGYDDLDDQALQTVKNLHCTPPGTAVVTGRIPVGFHIQ</sequence>
<evidence type="ECO:0000256" key="5">
    <source>
        <dbReference type="ARBA" id="ARBA00022519"/>
    </source>
</evidence>
<dbReference type="Gene3D" id="3.30.1150.10">
    <property type="match status" value="1"/>
</dbReference>
<evidence type="ECO:0000256" key="11">
    <source>
        <dbReference type="SAM" id="Phobius"/>
    </source>
</evidence>
<evidence type="ECO:0000259" key="12">
    <source>
        <dbReference type="PROSITE" id="PS52015"/>
    </source>
</evidence>
<dbReference type="GO" id="GO:0055085">
    <property type="term" value="P:transmembrane transport"/>
    <property type="evidence" value="ECO:0007669"/>
    <property type="project" value="InterPro"/>
</dbReference>
<dbReference type="NCBIfam" id="TIGR01352">
    <property type="entry name" value="tonB_Cterm"/>
    <property type="match status" value="1"/>
</dbReference>
<evidence type="ECO:0000256" key="10">
    <source>
        <dbReference type="SAM" id="MobiDB-lite"/>
    </source>
</evidence>
<comment type="subcellular location">
    <subcellularLocation>
        <location evidence="1">Cell inner membrane</location>
        <topology evidence="1">Single-pass membrane protein</topology>
        <orientation evidence="1">Periplasmic side</orientation>
    </subcellularLocation>
</comment>
<feature type="transmembrane region" description="Helical" evidence="11">
    <location>
        <begin position="47"/>
        <end position="69"/>
    </location>
</feature>
<evidence type="ECO:0000256" key="8">
    <source>
        <dbReference type="ARBA" id="ARBA00022989"/>
    </source>
</evidence>
<evidence type="ECO:0000256" key="6">
    <source>
        <dbReference type="ARBA" id="ARBA00022692"/>
    </source>
</evidence>
<dbReference type="InterPro" id="IPR051045">
    <property type="entry name" value="TonB-dependent_transducer"/>
</dbReference>
<dbReference type="PROSITE" id="PS52015">
    <property type="entry name" value="TONB_CTD"/>
    <property type="match status" value="1"/>
</dbReference>
<evidence type="ECO:0000313" key="13">
    <source>
        <dbReference type="EMBL" id="OUJ11770.1"/>
    </source>
</evidence>
<dbReference type="STRING" id="1236501.GCA_000613865_01596"/>
<keyword evidence="6 11" id="KW-0812">Transmembrane</keyword>
<dbReference type="GO" id="GO:0015031">
    <property type="term" value="P:protein transport"/>
    <property type="evidence" value="ECO:0007669"/>
    <property type="project" value="UniProtKB-KW"/>
</dbReference>
<evidence type="ECO:0000256" key="7">
    <source>
        <dbReference type="ARBA" id="ARBA00022927"/>
    </source>
</evidence>
<gene>
    <name evidence="13" type="ORF">HK26_05445</name>
</gene>
<dbReference type="SUPFAM" id="SSF74653">
    <property type="entry name" value="TolA/TonB C-terminal domain"/>
    <property type="match status" value="1"/>
</dbReference>
<dbReference type="EMBL" id="JOPJ01000022">
    <property type="protein sequence ID" value="OUJ11770.1"/>
    <property type="molecule type" value="Genomic_DNA"/>
</dbReference>
<evidence type="ECO:0000313" key="14">
    <source>
        <dbReference type="Proteomes" id="UP000194931"/>
    </source>
</evidence>
<dbReference type="PANTHER" id="PTHR33446">
    <property type="entry name" value="PROTEIN TONB-RELATED"/>
    <property type="match status" value="1"/>
</dbReference>
<keyword evidence="7" id="KW-0653">Protein transport</keyword>
<evidence type="ECO:0000256" key="4">
    <source>
        <dbReference type="ARBA" id="ARBA00022475"/>
    </source>
</evidence>
<dbReference type="Proteomes" id="UP000194931">
    <property type="component" value="Unassembled WGS sequence"/>
</dbReference>
<keyword evidence="3" id="KW-0813">Transport</keyword>
<evidence type="ECO:0000256" key="1">
    <source>
        <dbReference type="ARBA" id="ARBA00004383"/>
    </source>
</evidence>
<comment type="caution">
    <text evidence="13">The sequence shown here is derived from an EMBL/GenBank/DDBJ whole genome shotgun (WGS) entry which is preliminary data.</text>
</comment>
<feature type="region of interest" description="Disordered" evidence="10">
    <location>
        <begin position="159"/>
        <end position="204"/>
    </location>
</feature>
<evidence type="ECO:0000256" key="3">
    <source>
        <dbReference type="ARBA" id="ARBA00022448"/>
    </source>
</evidence>
<proteinExistence type="inferred from homology"/>
<dbReference type="Pfam" id="PF03544">
    <property type="entry name" value="TonB_C"/>
    <property type="match status" value="1"/>
</dbReference>
<dbReference type="PANTHER" id="PTHR33446:SF2">
    <property type="entry name" value="PROTEIN TONB"/>
    <property type="match status" value="1"/>
</dbReference>
<accession>A0A252BSS7</accession>
<name>A0A252BSS7_9PROT</name>
<dbReference type="InterPro" id="IPR006260">
    <property type="entry name" value="TonB/TolA_C"/>
</dbReference>
<dbReference type="InterPro" id="IPR037682">
    <property type="entry name" value="TonB_C"/>
</dbReference>
<evidence type="ECO:0000256" key="9">
    <source>
        <dbReference type="ARBA" id="ARBA00023136"/>
    </source>
</evidence>
<keyword evidence="8 11" id="KW-1133">Transmembrane helix</keyword>
<feature type="compositionally biased region" description="Low complexity" evidence="10">
    <location>
        <begin position="168"/>
        <end position="204"/>
    </location>
</feature>
<reference evidence="14" key="1">
    <citation type="submission" date="2014-06" db="EMBL/GenBank/DDBJ databases">
        <authorList>
            <person name="Winans N.J."/>
            <person name="Newell P.D."/>
            <person name="Douglas A.E."/>
        </authorList>
    </citation>
    <scope>NUCLEOTIDE SEQUENCE [LARGE SCALE GENOMIC DNA]</scope>
</reference>
<comment type="similarity">
    <text evidence="2">Belongs to the TonB family.</text>
</comment>
<keyword evidence="5" id="KW-0997">Cell inner membrane</keyword>